<evidence type="ECO:0000313" key="2">
    <source>
        <dbReference type="EMBL" id="HAN28764.1"/>
    </source>
</evidence>
<dbReference type="InterPro" id="IPR029058">
    <property type="entry name" value="AB_hydrolase_fold"/>
</dbReference>
<dbReference type="PANTHER" id="PTHR43798:SF33">
    <property type="entry name" value="HYDROLASE, PUTATIVE (AFU_ORTHOLOGUE AFUA_2G14860)-RELATED"/>
    <property type="match status" value="1"/>
</dbReference>
<dbReference type="SUPFAM" id="SSF53474">
    <property type="entry name" value="alpha/beta-Hydrolases"/>
    <property type="match status" value="1"/>
</dbReference>
<dbReference type="Proteomes" id="UP000259273">
    <property type="component" value="Unassembled WGS sequence"/>
</dbReference>
<dbReference type="InterPro" id="IPR050266">
    <property type="entry name" value="AB_hydrolase_sf"/>
</dbReference>
<dbReference type="InterPro" id="IPR000073">
    <property type="entry name" value="AB_hydrolase_1"/>
</dbReference>
<dbReference type="GO" id="GO:0016787">
    <property type="term" value="F:hydrolase activity"/>
    <property type="evidence" value="ECO:0007669"/>
    <property type="project" value="UniProtKB-KW"/>
</dbReference>
<dbReference type="GO" id="GO:0016020">
    <property type="term" value="C:membrane"/>
    <property type="evidence" value="ECO:0007669"/>
    <property type="project" value="TreeGrafter"/>
</dbReference>
<dbReference type="PANTHER" id="PTHR43798">
    <property type="entry name" value="MONOACYLGLYCEROL LIPASE"/>
    <property type="match status" value="1"/>
</dbReference>
<dbReference type="AlphaFoldDB" id="A0A3C1KQZ6"/>
<gene>
    <name evidence="2" type="ORF">DCP75_13780</name>
</gene>
<evidence type="ECO:0000313" key="3">
    <source>
        <dbReference type="Proteomes" id="UP000259273"/>
    </source>
</evidence>
<protein>
    <submittedName>
        <fullName evidence="2">Alpha/beta hydrolase</fullName>
    </submittedName>
</protein>
<dbReference type="EMBL" id="DMND01000186">
    <property type="protein sequence ID" value="HAN28764.1"/>
    <property type="molecule type" value="Genomic_DNA"/>
</dbReference>
<evidence type="ECO:0000259" key="1">
    <source>
        <dbReference type="Pfam" id="PF00561"/>
    </source>
</evidence>
<organism evidence="2 3">
    <name type="scientific">Haliea salexigens</name>
    <dbReference type="NCBI Taxonomy" id="287487"/>
    <lineage>
        <taxon>Bacteria</taxon>
        <taxon>Pseudomonadati</taxon>
        <taxon>Pseudomonadota</taxon>
        <taxon>Gammaproteobacteria</taxon>
        <taxon>Cellvibrionales</taxon>
        <taxon>Halieaceae</taxon>
        <taxon>Haliea</taxon>
    </lineage>
</organism>
<dbReference type="Pfam" id="PF00561">
    <property type="entry name" value="Abhydrolase_1"/>
    <property type="match status" value="1"/>
</dbReference>
<dbReference type="PRINTS" id="PR00111">
    <property type="entry name" value="ABHYDROLASE"/>
</dbReference>
<keyword evidence="2" id="KW-0378">Hydrolase</keyword>
<comment type="caution">
    <text evidence="2">The sequence shown here is derived from an EMBL/GenBank/DDBJ whole genome shotgun (WGS) entry which is preliminary data.</text>
</comment>
<proteinExistence type="predicted"/>
<reference evidence="2 3" key="1">
    <citation type="journal article" date="2018" name="Nat. Biotechnol.">
        <title>A standardized bacterial taxonomy based on genome phylogeny substantially revises the tree of life.</title>
        <authorList>
            <person name="Parks D.H."/>
            <person name="Chuvochina M."/>
            <person name="Waite D.W."/>
            <person name="Rinke C."/>
            <person name="Skarshewski A."/>
            <person name="Chaumeil P.A."/>
            <person name="Hugenholtz P."/>
        </authorList>
    </citation>
    <scope>NUCLEOTIDE SEQUENCE [LARGE SCALE GENOMIC DNA]</scope>
    <source>
        <strain evidence="2">UBA9158</strain>
    </source>
</reference>
<sequence length="288" mass="30900">MSGFTDLWYRSSDGLRLYARDYAGPDVDAPVALCMHGLTRNSADFAGLAPHLTQRYRVLVADQRGRGRSACDPEPANYQPLTYVQDMFRLLDEQDVQQVVLVGTSMGGLMAMMMAAMQPARVSAIVLNDIGPEVDPAGLARIKAYVGKAEPVADWAAAVAQTRAINGDAFPTFTADDWLHFARALYRPQAQGDGLELAYDPAIATPLAAAEDTAVPPDLWPVFDAIATLPILVLRGAHSDILSSAGLQAMQQRKPDLSVAVVSDRGHAPTLDEPDARAAIDAFLKLAA</sequence>
<dbReference type="Gene3D" id="3.40.50.1820">
    <property type="entry name" value="alpha/beta hydrolase"/>
    <property type="match status" value="1"/>
</dbReference>
<dbReference type="STRING" id="1121937.GCA_000423125_02513"/>
<name>A0A3C1KQZ6_9GAMM</name>
<feature type="domain" description="AB hydrolase-1" evidence="1">
    <location>
        <begin position="33"/>
        <end position="274"/>
    </location>
</feature>
<accession>A0A3C1KQZ6</accession>